<keyword evidence="2" id="KW-1185">Reference proteome</keyword>
<dbReference type="EMBL" id="MH800198">
    <property type="protein sequence ID" value="AYD85646.1"/>
    <property type="molecule type" value="Genomic_DNA"/>
</dbReference>
<accession>A0A386KK06</accession>
<sequence length="81" mass="9143">MKVLVALCLAFVLVGCSTKTTEISHSYELPDGLKDCKVYYLQSKEQQNITVLRCPNSQTHVHYSEAQGKSIRYYDISAVEV</sequence>
<dbReference type="InterPro" id="IPR032618">
    <property type="entry name" value="DUF4884"/>
</dbReference>
<organism evidence="1 2">
    <name type="scientific">Acinetobacter phage vB_AbaM_B09_Aci01-1</name>
    <dbReference type="NCBI Taxonomy" id="2315466"/>
    <lineage>
        <taxon>Viruses</taxon>
        <taxon>Duplodnaviria</taxon>
        <taxon>Heunggongvirae</taxon>
        <taxon>Uroviricota</taxon>
        <taxon>Caudoviricetes</taxon>
        <taxon>Saclayvirus</taxon>
        <taxon>Saclayvirus Aci011</taxon>
    </lineage>
</organism>
<evidence type="ECO:0000313" key="1">
    <source>
        <dbReference type="EMBL" id="AYD85646.1"/>
    </source>
</evidence>
<dbReference type="Proteomes" id="UP000267500">
    <property type="component" value="Segment"/>
</dbReference>
<reference evidence="1 2" key="1">
    <citation type="submission" date="2018-08" db="EMBL/GenBank/DDBJ databases">
        <title>Complete genome sequence of five Acinetobacter baumannii phages from Abidjan, Cote d'Ivoire.</title>
        <authorList>
            <person name="Essoh C."/>
            <person name="Vernadet J.-P."/>
            <person name="Vergnaud G."/>
            <person name="Resch G."/>
            <person name="Pourcel C."/>
        </authorList>
    </citation>
    <scope>NUCLEOTIDE SEQUENCE [LARGE SCALE GENOMIC DNA]</scope>
</reference>
<proteinExistence type="predicted"/>
<dbReference type="Pfam" id="PF16225">
    <property type="entry name" value="DUF4884"/>
    <property type="match status" value="1"/>
</dbReference>
<dbReference type="PROSITE" id="PS51257">
    <property type="entry name" value="PROKAR_LIPOPROTEIN"/>
    <property type="match status" value="1"/>
</dbReference>
<evidence type="ECO:0008006" key="3">
    <source>
        <dbReference type="Google" id="ProtNLM"/>
    </source>
</evidence>
<name>A0A386KK06_9CAUD</name>
<protein>
    <recommendedName>
        <fullName evidence="3">Lipoprotein</fullName>
    </recommendedName>
</protein>
<gene>
    <name evidence="1" type="ORF">Aci011_139</name>
</gene>
<evidence type="ECO:0000313" key="2">
    <source>
        <dbReference type="Proteomes" id="UP000267500"/>
    </source>
</evidence>